<name>A0ACD3ADE1_9AGAR</name>
<sequence>IRNSNLEGFKIQGSIDRLITTLFADDTTVYLSKNDDFNDLQKILTRWCKASGAKFNIQKTEIIPVGSKEYRTEVLDERRSNPDHQKINENIRIAKEGQPVRILGTFAGNGVEQASVWTPTLEKIGSALKRWGRSRPTQDGKRLILGMEIGGRTQYLTHVQGMPKDVEGKLIKMIRDFMWDDSSSPMISLDMFSHKHGKGGKKLLHIPSRNSAIQLRKLQKYLTFDRTRPRWARVADELYQKSVNRTTNEEQDNGFCNPFLQTWDPITRGERTRIPTNLKEMYSTGKKYGVTFTPTAPSRTLRRALPIWYH</sequence>
<dbReference type="EMBL" id="ML208510">
    <property type="protein sequence ID" value="TFK63673.1"/>
    <property type="molecule type" value="Genomic_DNA"/>
</dbReference>
<evidence type="ECO:0000313" key="2">
    <source>
        <dbReference type="Proteomes" id="UP000308600"/>
    </source>
</evidence>
<dbReference type="Proteomes" id="UP000308600">
    <property type="component" value="Unassembled WGS sequence"/>
</dbReference>
<gene>
    <name evidence="1" type="ORF">BDN72DRAFT_742531</name>
</gene>
<feature type="non-terminal residue" evidence="1">
    <location>
        <position position="310"/>
    </location>
</feature>
<organism evidence="1 2">
    <name type="scientific">Pluteus cervinus</name>
    <dbReference type="NCBI Taxonomy" id="181527"/>
    <lineage>
        <taxon>Eukaryota</taxon>
        <taxon>Fungi</taxon>
        <taxon>Dikarya</taxon>
        <taxon>Basidiomycota</taxon>
        <taxon>Agaricomycotina</taxon>
        <taxon>Agaricomycetes</taxon>
        <taxon>Agaricomycetidae</taxon>
        <taxon>Agaricales</taxon>
        <taxon>Pluteineae</taxon>
        <taxon>Pluteaceae</taxon>
        <taxon>Pluteus</taxon>
    </lineage>
</organism>
<protein>
    <submittedName>
        <fullName evidence="1">Uncharacterized protein</fullName>
    </submittedName>
</protein>
<keyword evidence="2" id="KW-1185">Reference proteome</keyword>
<proteinExistence type="predicted"/>
<reference evidence="1 2" key="1">
    <citation type="journal article" date="2019" name="Nat. Ecol. Evol.">
        <title>Megaphylogeny resolves global patterns of mushroom evolution.</title>
        <authorList>
            <person name="Varga T."/>
            <person name="Krizsan K."/>
            <person name="Foldi C."/>
            <person name="Dima B."/>
            <person name="Sanchez-Garcia M."/>
            <person name="Sanchez-Ramirez S."/>
            <person name="Szollosi G.J."/>
            <person name="Szarkandi J.G."/>
            <person name="Papp V."/>
            <person name="Albert L."/>
            <person name="Andreopoulos W."/>
            <person name="Angelini C."/>
            <person name="Antonin V."/>
            <person name="Barry K.W."/>
            <person name="Bougher N.L."/>
            <person name="Buchanan P."/>
            <person name="Buyck B."/>
            <person name="Bense V."/>
            <person name="Catcheside P."/>
            <person name="Chovatia M."/>
            <person name="Cooper J."/>
            <person name="Damon W."/>
            <person name="Desjardin D."/>
            <person name="Finy P."/>
            <person name="Geml J."/>
            <person name="Haridas S."/>
            <person name="Hughes K."/>
            <person name="Justo A."/>
            <person name="Karasinski D."/>
            <person name="Kautmanova I."/>
            <person name="Kiss B."/>
            <person name="Kocsube S."/>
            <person name="Kotiranta H."/>
            <person name="LaButti K.M."/>
            <person name="Lechner B.E."/>
            <person name="Liimatainen K."/>
            <person name="Lipzen A."/>
            <person name="Lukacs Z."/>
            <person name="Mihaltcheva S."/>
            <person name="Morgado L.N."/>
            <person name="Niskanen T."/>
            <person name="Noordeloos M.E."/>
            <person name="Ohm R.A."/>
            <person name="Ortiz-Santana B."/>
            <person name="Ovrebo C."/>
            <person name="Racz N."/>
            <person name="Riley R."/>
            <person name="Savchenko A."/>
            <person name="Shiryaev A."/>
            <person name="Soop K."/>
            <person name="Spirin V."/>
            <person name="Szebenyi C."/>
            <person name="Tomsovsky M."/>
            <person name="Tulloss R.E."/>
            <person name="Uehling J."/>
            <person name="Grigoriev I.V."/>
            <person name="Vagvolgyi C."/>
            <person name="Papp T."/>
            <person name="Martin F.M."/>
            <person name="Miettinen O."/>
            <person name="Hibbett D.S."/>
            <person name="Nagy L.G."/>
        </authorList>
    </citation>
    <scope>NUCLEOTIDE SEQUENCE [LARGE SCALE GENOMIC DNA]</scope>
    <source>
        <strain evidence="1 2">NL-1719</strain>
    </source>
</reference>
<evidence type="ECO:0000313" key="1">
    <source>
        <dbReference type="EMBL" id="TFK63673.1"/>
    </source>
</evidence>
<feature type="non-terminal residue" evidence="1">
    <location>
        <position position="1"/>
    </location>
</feature>
<accession>A0ACD3ADE1</accession>